<name>A0A915JCF6_ROMCU</name>
<accession>A0A915JCF6</accession>
<protein>
    <submittedName>
        <fullName evidence="2">Uncharacterized protein</fullName>
    </submittedName>
</protein>
<evidence type="ECO:0000313" key="1">
    <source>
        <dbReference type="Proteomes" id="UP000887565"/>
    </source>
</evidence>
<sequence length="179" mass="20072">EPLPNFLRPRPLKCLKKGRVCIICIILRTALYVSKKALAELTEQPPNAHPLDPNSFFKPNPMISCIVVIWLRHIAPVQKISIVETSQPVQAGERKTNYNSPRLAPVVSAILTPRPTGDWKLITFSQLNFGYLQASTRHILCQAEKTTDCGDRKLTEFSAAFTASRTFVPLSLCLRFNKA</sequence>
<dbReference type="AlphaFoldDB" id="A0A915JCF6"/>
<organism evidence="1 2">
    <name type="scientific">Romanomermis culicivorax</name>
    <name type="common">Nematode worm</name>
    <dbReference type="NCBI Taxonomy" id="13658"/>
    <lineage>
        <taxon>Eukaryota</taxon>
        <taxon>Metazoa</taxon>
        <taxon>Ecdysozoa</taxon>
        <taxon>Nematoda</taxon>
        <taxon>Enoplea</taxon>
        <taxon>Dorylaimia</taxon>
        <taxon>Mermithida</taxon>
        <taxon>Mermithoidea</taxon>
        <taxon>Mermithidae</taxon>
        <taxon>Romanomermis</taxon>
    </lineage>
</organism>
<proteinExistence type="predicted"/>
<reference evidence="2" key="1">
    <citation type="submission" date="2022-11" db="UniProtKB">
        <authorList>
            <consortium name="WormBaseParasite"/>
        </authorList>
    </citation>
    <scope>IDENTIFICATION</scope>
</reference>
<dbReference type="Proteomes" id="UP000887565">
    <property type="component" value="Unplaced"/>
</dbReference>
<keyword evidence="1" id="KW-1185">Reference proteome</keyword>
<dbReference type="WBParaSite" id="nRc.2.0.1.t24188-RA">
    <property type="protein sequence ID" value="nRc.2.0.1.t24188-RA"/>
    <property type="gene ID" value="nRc.2.0.1.g24188"/>
</dbReference>
<evidence type="ECO:0000313" key="2">
    <source>
        <dbReference type="WBParaSite" id="nRc.2.0.1.t24188-RA"/>
    </source>
</evidence>